<dbReference type="InterPro" id="IPR049560">
    <property type="entry name" value="MeTrfase_RsmB-F_NOP2_cat"/>
</dbReference>
<dbReference type="SUPFAM" id="SSF53335">
    <property type="entry name" value="S-adenosyl-L-methionine-dependent methyltransferases"/>
    <property type="match status" value="1"/>
</dbReference>
<keyword evidence="8 13" id="KW-0949">S-adenosyl-L-methionine</keyword>
<dbReference type="InterPro" id="IPR001678">
    <property type="entry name" value="MeTrfase_RsmB-F_NOP2_dom"/>
</dbReference>
<dbReference type="EMBL" id="PYLO01000001">
    <property type="protein sequence ID" value="PST38784.1"/>
    <property type="molecule type" value="Genomic_DNA"/>
</dbReference>
<evidence type="ECO:0000256" key="3">
    <source>
        <dbReference type="ARBA" id="ARBA00012140"/>
    </source>
</evidence>
<dbReference type="PANTHER" id="PTHR22807:SF53">
    <property type="entry name" value="RIBOSOMAL RNA SMALL SUBUNIT METHYLTRANSFERASE B-RELATED"/>
    <property type="match status" value="1"/>
</dbReference>
<evidence type="ECO:0000256" key="6">
    <source>
        <dbReference type="ARBA" id="ARBA00022603"/>
    </source>
</evidence>
<dbReference type="InterPro" id="IPR035926">
    <property type="entry name" value="NusB-like_sf"/>
</dbReference>
<dbReference type="SUPFAM" id="SSF48013">
    <property type="entry name" value="NusB-like"/>
    <property type="match status" value="1"/>
</dbReference>
<feature type="binding site" evidence="13">
    <location>
        <position position="281"/>
    </location>
    <ligand>
        <name>S-adenosyl-L-methionine</name>
        <dbReference type="ChEBI" id="CHEBI:59789"/>
    </ligand>
</feature>
<dbReference type="Pfam" id="PF22458">
    <property type="entry name" value="RsmF-B_ferredox"/>
    <property type="match status" value="1"/>
</dbReference>
<feature type="binding site" evidence="13">
    <location>
        <position position="308"/>
    </location>
    <ligand>
        <name>S-adenosyl-L-methionine</name>
        <dbReference type="ChEBI" id="CHEBI:59789"/>
    </ligand>
</feature>
<evidence type="ECO:0000256" key="9">
    <source>
        <dbReference type="ARBA" id="ARBA00022884"/>
    </source>
</evidence>
<comment type="caution">
    <text evidence="13">Lacks conserved residue(s) required for the propagation of feature annotation.</text>
</comment>
<comment type="catalytic activity">
    <reaction evidence="12">
        <text>cytidine(967) in 16S rRNA + S-adenosyl-L-methionine = 5-methylcytidine(967) in 16S rRNA + S-adenosyl-L-homocysteine + H(+)</text>
        <dbReference type="Rhea" id="RHEA:42748"/>
        <dbReference type="Rhea" id="RHEA-COMP:10219"/>
        <dbReference type="Rhea" id="RHEA-COMP:10220"/>
        <dbReference type="ChEBI" id="CHEBI:15378"/>
        <dbReference type="ChEBI" id="CHEBI:57856"/>
        <dbReference type="ChEBI" id="CHEBI:59789"/>
        <dbReference type="ChEBI" id="CHEBI:74483"/>
        <dbReference type="ChEBI" id="CHEBI:82748"/>
        <dbReference type="EC" id="2.1.1.176"/>
    </reaction>
</comment>
<evidence type="ECO:0000259" key="14">
    <source>
        <dbReference type="PROSITE" id="PS51686"/>
    </source>
</evidence>
<protein>
    <recommendedName>
        <fullName evidence="3">16S rRNA (cytosine(967)-C(5))-methyltransferase</fullName>
        <ecNumber evidence="3">2.1.1.176</ecNumber>
    </recommendedName>
    <alternativeName>
        <fullName evidence="10">16S rRNA m5C967 methyltransferase</fullName>
    </alternativeName>
    <alternativeName>
        <fullName evidence="11">rRNA (cytosine-C(5)-)-methyltransferase RsmB</fullName>
    </alternativeName>
</protein>
<dbReference type="InterPro" id="IPR004573">
    <property type="entry name" value="rRNA_ssu_MeTfrase_B"/>
</dbReference>
<evidence type="ECO:0000256" key="7">
    <source>
        <dbReference type="ARBA" id="ARBA00022679"/>
    </source>
</evidence>
<keyword evidence="7 13" id="KW-0808">Transferase</keyword>
<dbReference type="InterPro" id="IPR006027">
    <property type="entry name" value="NusB_RsmB_TIM44"/>
</dbReference>
<dbReference type="PRINTS" id="PR02008">
    <property type="entry name" value="RCMTFAMILY"/>
</dbReference>
<keyword evidence="4" id="KW-0963">Cytoplasm</keyword>
<dbReference type="InterPro" id="IPR054728">
    <property type="entry name" value="RsmB-like_ferredoxin"/>
</dbReference>
<keyword evidence="9 13" id="KW-0694">RNA-binding</keyword>
<keyword evidence="6 13" id="KW-0489">Methyltransferase</keyword>
<sequence length="443" mass="49039">MTDGTALREIAADILTEILEKGQYAHLALFQALSKYQYLEKADRSFLKRIVDGTVEYKIQIDYIINAYSKTKVHKMKPFIRTLLRMSVYQIYYMDRVPDSAACNEAVRLAKKRGFSGLSGFVNGVLRSVARGKGKLTFPDDSVRYSMPDWILSLWKENYGAETTHRMAQAGLEKRPFMVRFAESRAGKEEILASLSAQGVTAEETAAGSGVYRLTGVDYPESLDAFREGLIRIQDLSSSLAGDAAGIKEGDFVLDVCGAPGGKGLHAADLLHGTGQVEIRDVSDYKVSLIEENIARSGCTNVSACAWDACEFDASMEQKADVVIADLPCSGLGIIGRKPDIKYNASMDGIRDLAALQRQMLSVVWQYVKPGGVLVYSTCTVNRLENDENRAWFLNEYPFEPVDISGRLGIDFQEDSLKEGYIQLYPGVHPCDGFFISVMKRKG</sequence>
<evidence type="ECO:0000256" key="10">
    <source>
        <dbReference type="ARBA" id="ARBA00030399"/>
    </source>
</evidence>
<dbReference type="EC" id="2.1.1.176" evidence="3"/>
<dbReference type="NCBIfam" id="TIGR00563">
    <property type="entry name" value="rsmB"/>
    <property type="match status" value="1"/>
</dbReference>
<evidence type="ECO:0000256" key="2">
    <source>
        <dbReference type="ARBA" id="ARBA00004496"/>
    </source>
</evidence>
<dbReference type="Pfam" id="PF01189">
    <property type="entry name" value="Methyltr_RsmB-F"/>
    <property type="match status" value="1"/>
</dbReference>
<evidence type="ECO:0000256" key="4">
    <source>
        <dbReference type="ARBA" id="ARBA00022490"/>
    </source>
</evidence>
<accession>A0A2T3FU55</accession>
<dbReference type="Gene3D" id="3.40.50.150">
    <property type="entry name" value="Vaccinia Virus protein VP39"/>
    <property type="match status" value="1"/>
</dbReference>
<dbReference type="CDD" id="cd02440">
    <property type="entry name" value="AdoMet_MTases"/>
    <property type="match status" value="1"/>
</dbReference>
<comment type="similarity">
    <text evidence="13">Belongs to the class I-like SAM-binding methyltransferase superfamily. RsmB/NOP family.</text>
</comment>
<dbReference type="InterPro" id="IPR023267">
    <property type="entry name" value="RCMT"/>
</dbReference>
<evidence type="ECO:0000256" key="13">
    <source>
        <dbReference type="PROSITE-ProRule" id="PRU01023"/>
    </source>
</evidence>
<dbReference type="AlphaFoldDB" id="A0A2T3FU55"/>
<evidence type="ECO:0000256" key="1">
    <source>
        <dbReference type="ARBA" id="ARBA00002724"/>
    </source>
</evidence>
<dbReference type="GO" id="GO:0003723">
    <property type="term" value="F:RNA binding"/>
    <property type="evidence" value="ECO:0007669"/>
    <property type="project" value="UniProtKB-UniRule"/>
</dbReference>
<keyword evidence="5" id="KW-0698">rRNA processing</keyword>
<evidence type="ECO:0000313" key="15">
    <source>
        <dbReference type="EMBL" id="PST38784.1"/>
    </source>
</evidence>
<feature type="active site" description="Nucleophile" evidence="13">
    <location>
        <position position="379"/>
    </location>
</feature>
<feature type="binding site" evidence="13">
    <location>
        <position position="326"/>
    </location>
    <ligand>
        <name>S-adenosyl-L-methionine</name>
        <dbReference type="ChEBI" id="CHEBI:59789"/>
    </ligand>
</feature>
<dbReference type="Pfam" id="PF01029">
    <property type="entry name" value="NusB"/>
    <property type="match status" value="1"/>
</dbReference>
<evidence type="ECO:0000256" key="5">
    <source>
        <dbReference type="ARBA" id="ARBA00022552"/>
    </source>
</evidence>
<dbReference type="Proteomes" id="UP000241048">
    <property type="component" value="Unassembled WGS sequence"/>
</dbReference>
<dbReference type="GO" id="GO:0008649">
    <property type="term" value="F:rRNA methyltransferase activity"/>
    <property type="evidence" value="ECO:0007669"/>
    <property type="project" value="InterPro"/>
</dbReference>
<gene>
    <name evidence="15" type="ORF">C7U56_02220</name>
</gene>
<dbReference type="PANTHER" id="PTHR22807">
    <property type="entry name" value="NOP2 YEAST -RELATED NOL1/NOP2/FMU SUN DOMAIN-CONTAINING"/>
    <property type="match status" value="1"/>
</dbReference>
<organism evidence="15 16">
    <name type="scientific">Clostridium fessum</name>
    <dbReference type="NCBI Taxonomy" id="2126740"/>
    <lineage>
        <taxon>Bacteria</taxon>
        <taxon>Bacillati</taxon>
        <taxon>Bacillota</taxon>
        <taxon>Clostridia</taxon>
        <taxon>Eubacteriales</taxon>
        <taxon>Clostridiaceae</taxon>
        <taxon>Clostridium</taxon>
    </lineage>
</organism>
<evidence type="ECO:0000256" key="11">
    <source>
        <dbReference type="ARBA" id="ARBA00031088"/>
    </source>
</evidence>
<proteinExistence type="inferred from homology"/>
<dbReference type="NCBIfam" id="NF011494">
    <property type="entry name" value="PRK14902.1"/>
    <property type="match status" value="1"/>
</dbReference>
<reference evidence="15 16" key="1">
    <citation type="submission" date="2018-03" db="EMBL/GenBank/DDBJ databases">
        <title>Lachnoclostridium SNUG30386 gen.nov., sp.nov., isolated from human faeces.</title>
        <authorList>
            <person name="Seo B."/>
            <person name="Jeon K."/>
            <person name="Ko G."/>
        </authorList>
    </citation>
    <scope>NUCLEOTIDE SEQUENCE [LARGE SCALE GENOMIC DNA]</scope>
    <source>
        <strain evidence="15 16">SNUG30386</strain>
    </source>
</reference>
<dbReference type="RefSeq" id="WP_106999963.1">
    <property type="nucleotide sequence ID" value="NZ_DBFCCR010000017.1"/>
</dbReference>
<comment type="caution">
    <text evidence="15">The sequence shown here is derived from an EMBL/GenBank/DDBJ whole genome shotgun (WGS) entry which is preliminary data.</text>
</comment>
<dbReference type="Gene3D" id="1.10.940.10">
    <property type="entry name" value="NusB-like"/>
    <property type="match status" value="1"/>
</dbReference>
<evidence type="ECO:0000256" key="12">
    <source>
        <dbReference type="ARBA" id="ARBA00047283"/>
    </source>
</evidence>
<keyword evidence="16" id="KW-1185">Reference proteome</keyword>
<dbReference type="PROSITE" id="PS51686">
    <property type="entry name" value="SAM_MT_RSMB_NOP"/>
    <property type="match status" value="1"/>
</dbReference>
<dbReference type="GO" id="GO:0006355">
    <property type="term" value="P:regulation of DNA-templated transcription"/>
    <property type="evidence" value="ECO:0007669"/>
    <property type="project" value="InterPro"/>
</dbReference>
<comment type="function">
    <text evidence="1">Specifically methylates the cytosine at position 967 (m5C967) of 16S rRNA.</text>
</comment>
<feature type="domain" description="SAM-dependent MTase RsmB/NOP-type" evidence="14">
    <location>
        <begin position="167"/>
        <end position="442"/>
    </location>
</feature>
<dbReference type="InterPro" id="IPR029063">
    <property type="entry name" value="SAM-dependent_MTases_sf"/>
</dbReference>
<evidence type="ECO:0000256" key="8">
    <source>
        <dbReference type="ARBA" id="ARBA00022691"/>
    </source>
</evidence>
<evidence type="ECO:0000313" key="16">
    <source>
        <dbReference type="Proteomes" id="UP000241048"/>
    </source>
</evidence>
<comment type="subcellular location">
    <subcellularLocation>
        <location evidence="2">Cytoplasm</location>
    </subcellularLocation>
</comment>
<dbReference type="GO" id="GO:0005737">
    <property type="term" value="C:cytoplasm"/>
    <property type="evidence" value="ECO:0007669"/>
    <property type="project" value="UniProtKB-SubCell"/>
</dbReference>
<name>A0A2T3FU55_9CLOT</name>